<comment type="caution">
    <text evidence="1">The sequence shown here is derived from an EMBL/GenBank/DDBJ whole genome shotgun (WGS) entry which is preliminary data.</text>
</comment>
<reference evidence="2" key="1">
    <citation type="journal article" date="2022" name="Mol. Ecol. Resour.">
        <title>The genomes of chicory, endive, great burdock and yacon provide insights into Asteraceae palaeo-polyploidization history and plant inulin production.</title>
        <authorList>
            <person name="Fan W."/>
            <person name="Wang S."/>
            <person name="Wang H."/>
            <person name="Wang A."/>
            <person name="Jiang F."/>
            <person name="Liu H."/>
            <person name="Zhao H."/>
            <person name="Xu D."/>
            <person name="Zhang Y."/>
        </authorList>
    </citation>
    <scope>NUCLEOTIDE SEQUENCE [LARGE SCALE GENOMIC DNA]</scope>
    <source>
        <strain evidence="2">cv. Niubang</strain>
    </source>
</reference>
<gene>
    <name evidence="1" type="ORF">L6452_13701</name>
</gene>
<keyword evidence="2" id="KW-1185">Reference proteome</keyword>
<sequence>MTLAHVVCKHLNPLYHHLFQIFPPIPHFLLPIYSLTHFTNRSHYSSLPSQNLETVNKLISIFTHQQPSSELPTFGSNLTSDVVETTLKSFKNWETALRFFNWASTQNGYRHNCYTYNAMASILSGARQNAALKALYIDLINSRCYVSPDALGFCVRCLGGLGMVTEANELFDYVKKSGCVPNDYSYNKLLEAIAKSGSVELMTARMSEMRDNGWEPNKDTLTTVLQCYFMAGKFERALEVFQQIDELGWVDKYVFKIAVISLTKGGEVDKAIYLIDKMDEFKISLNEKTFYVLIHGFVKEGKVEYALSLLKKMQSLGFVPGISLYAVLIEGLCKRKEFTKALQLHSQMNEMGIHPHLNLLQILVSSLDDEREMISLLKEAKKHFNKKSMTTLCNAALSSLVKGGSIDKAYHLLRTMMKDDAGDDTKIDGCFGIQNFVPLDTSSFGIVIDGLCQKGKLDVALGLFNDMDQIDCKRSLLLYNNLIIALSDANKVEKCHELLMEMKAYGFVPSQFTHNSIFGYYCRIGDVGGAINMVHKMHTHGHQPWIKHYTLLVKKLSTNGRVAEACSFLEMMIQEGFVPDVIAYSAAIDGWLRMGEVDYAWKMFNDVCSGGRCPDVVAYNTIINGLCKAKRVSEARDIYDQMVQKSLIPSVVTYNLLIDAYCKNDGIDQAIGFFSMMAEKQRNPNIVTYTTLIDGLCNAGRSDEALLIWNEMVKEGKGCSPNKIAFMALIHGLCKCREPDSALIYFEEMEEKHMKPDTYVYVTLVEAFLSVSNAPMALRILRKMIQNERLPDVLDKNCVTLREAVRKLMDDGLTSLEIKTLIADDVIPIHLLQTEGS</sequence>
<name>A0ACB9CIW4_ARCLA</name>
<dbReference type="EMBL" id="CM042050">
    <property type="protein sequence ID" value="KAI3734236.1"/>
    <property type="molecule type" value="Genomic_DNA"/>
</dbReference>
<evidence type="ECO:0000313" key="2">
    <source>
        <dbReference type="Proteomes" id="UP001055879"/>
    </source>
</evidence>
<dbReference type="Proteomes" id="UP001055879">
    <property type="component" value="Linkage Group LG04"/>
</dbReference>
<accession>A0ACB9CIW4</accession>
<protein>
    <submittedName>
        <fullName evidence="1">Uncharacterized protein</fullName>
    </submittedName>
</protein>
<reference evidence="1 2" key="2">
    <citation type="journal article" date="2022" name="Mol. Ecol. Resour.">
        <title>The genomes of chicory, endive, great burdock and yacon provide insights into Asteraceae paleo-polyploidization history and plant inulin production.</title>
        <authorList>
            <person name="Fan W."/>
            <person name="Wang S."/>
            <person name="Wang H."/>
            <person name="Wang A."/>
            <person name="Jiang F."/>
            <person name="Liu H."/>
            <person name="Zhao H."/>
            <person name="Xu D."/>
            <person name="Zhang Y."/>
        </authorList>
    </citation>
    <scope>NUCLEOTIDE SEQUENCE [LARGE SCALE GENOMIC DNA]</scope>
    <source>
        <strain evidence="2">cv. Niubang</strain>
    </source>
</reference>
<evidence type="ECO:0000313" key="1">
    <source>
        <dbReference type="EMBL" id="KAI3734236.1"/>
    </source>
</evidence>
<organism evidence="1 2">
    <name type="scientific">Arctium lappa</name>
    <name type="common">Greater burdock</name>
    <name type="synonym">Lappa major</name>
    <dbReference type="NCBI Taxonomy" id="4217"/>
    <lineage>
        <taxon>Eukaryota</taxon>
        <taxon>Viridiplantae</taxon>
        <taxon>Streptophyta</taxon>
        <taxon>Embryophyta</taxon>
        <taxon>Tracheophyta</taxon>
        <taxon>Spermatophyta</taxon>
        <taxon>Magnoliopsida</taxon>
        <taxon>eudicotyledons</taxon>
        <taxon>Gunneridae</taxon>
        <taxon>Pentapetalae</taxon>
        <taxon>asterids</taxon>
        <taxon>campanulids</taxon>
        <taxon>Asterales</taxon>
        <taxon>Asteraceae</taxon>
        <taxon>Carduoideae</taxon>
        <taxon>Cardueae</taxon>
        <taxon>Arctiinae</taxon>
        <taxon>Arctium</taxon>
    </lineage>
</organism>
<proteinExistence type="predicted"/>